<feature type="compositionally biased region" description="Pro residues" evidence="1">
    <location>
        <begin position="856"/>
        <end position="870"/>
    </location>
</feature>
<feature type="compositionally biased region" description="Low complexity" evidence="1">
    <location>
        <begin position="944"/>
        <end position="958"/>
    </location>
</feature>
<evidence type="ECO:0000313" key="2">
    <source>
        <dbReference type="EMBL" id="KAK6984053.1"/>
    </source>
</evidence>
<name>A0AAV9ZI02_9AGAR</name>
<feature type="compositionally biased region" description="Low complexity" evidence="1">
    <location>
        <begin position="66"/>
        <end position="76"/>
    </location>
</feature>
<comment type="caution">
    <text evidence="2">The sequence shown here is derived from an EMBL/GenBank/DDBJ whole genome shotgun (WGS) entry which is preliminary data.</text>
</comment>
<keyword evidence="3" id="KW-1185">Reference proteome</keyword>
<protein>
    <submittedName>
        <fullName evidence="2">Uncharacterized protein</fullName>
    </submittedName>
</protein>
<feature type="compositionally biased region" description="Polar residues" evidence="1">
    <location>
        <begin position="56"/>
        <end position="65"/>
    </location>
</feature>
<sequence>MRDLSLDDLAECNNRGCEFGCGLFELPDDFQPGMSIARTRCGLCSCKGSQHYRRSNVPTQGSNHGPTSSSTTTAPAAPNPVPTPNPIPSQAQPPQAGVFSSASNPIPQSTFTSIPHTTQSTFGSGYSAGSATANTMFNSRPEASTRSSHAGLQGSTAAPSAFRNLAGSRTRDISAAMGGIASGSGLSQAANRPSDGAKKIFHPALKAQLEADLTRDKNRKRNGLAKILNYCMLFIPMNKDVNRGICSVPSAYSLRLFEERQYVQEIMFTSDDSVHDIETKIQIAYSHLPEIKQYGFRLLATTRKMRMDRNKNLTPIPGIPRILRTLKREVYDVTALKIALRDSNIRQSGPRYKKIVFIALKPNGPNLPLRGVTYDTDDDLDHDLPTEYSEDSDSDESGGSDAGNSDADITMDEADANEDEDMVSGTPTNFKDKGKGREVPPVDVKGKGKQKAEDSRFDTGFFDDDVAAGVEYDSEVDRGVPHPAPETSTSTSVKSGAAVVPEAHLRMVRLLRNMEQPDPKNGTPVAYWASAGRGVGCFVLGNKSAELCAGILAQFVVSPETSVLSPAQVLSFVEANICQPFAMLTNFGKRLIGYTESAADDEIEAEFDRAFVIGAGGLHGLAPHLLSAYMALPVALKAGASHDTFSAHLRFKHDRSQWDPRGGCRELAVILHSKDNDLPVATEEDFLHLNLGLLLDALDKETPNVGEIHFLLMDALGDASNPREMTATRVFKGGEYGMRRFYTLVVIRVLDELDTAHPDYPALLATVQSASLGVARKIRNFFKGGGIAGANTTSDAGPSASRPNTRSRTTKRTTGRFDTDFDDMTNTDSLASGWEHDLSDGEPDVLVRRAKRRKTQPPPSKPKPSFPKSPPIIISSDSSSSSGSDSSSDGTFKRAYAQWTGQAHRKQSQASSSNQRAPPASTSQPGFSSSARPSTTEAPPPPQASTSTSASVSASQTRARPVWLDSTALEADDVQDAQTLLRRSPTRYWQGVMREIIERFPHPDPSRRLTMQALLAPGMTRMRQYHMLSLAYHVDRNVSGTPHWLHIASILSQIINDTRKYKLDDPRIVPLGSRFQTSMN</sequence>
<evidence type="ECO:0000313" key="3">
    <source>
        <dbReference type="Proteomes" id="UP001362999"/>
    </source>
</evidence>
<gene>
    <name evidence="2" type="ORF">R3P38DRAFT_3292930</name>
</gene>
<evidence type="ECO:0000256" key="1">
    <source>
        <dbReference type="SAM" id="MobiDB-lite"/>
    </source>
</evidence>
<feature type="compositionally biased region" description="Basic and acidic residues" evidence="1">
    <location>
        <begin position="430"/>
        <end position="452"/>
    </location>
</feature>
<feature type="region of interest" description="Disordered" evidence="1">
    <location>
        <begin position="476"/>
        <end position="496"/>
    </location>
</feature>
<feature type="region of interest" description="Disordered" evidence="1">
    <location>
        <begin position="54"/>
        <end position="126"/>
    </location>
</feature>
<proteinExistence type="predicted"/>
<feature type="compositionally biased region" description="Acidic residues" evidence="1">
    <location>
        <begin position="409"/>
        <end position="422"/>
    </location>
</feature>
<reference evidence="2 3" key="1">
    <citation type="journal article" date="2024" name="J Genomics">
        <title>Draft genome sequencing and assembly of Favolaschia claudopus CIRM-BRFM 2984 isolated from oak limbs.</title>
        <authorList>
            <person name="Navarro D."/>
            <person name="Drula E."/>
            <person name="Chaduli D."/>
            <person name="Cazenave R."/>
            <person name="Ahrendt S."/>
            <person name="Wang J."/>
            <person name="Lipzen A."/>
            <person name="Daum C."/>
            <person name="Barry K."/>
            <person name="Grigoriev I.V."/>
            <person name="Favel A."/>
            <person name="Rosso M.N."/>
            <person name="Martin F."/>
        </authorList>
    </citation>
    <scope>NUCLEOTIDE SEQUENCE [LARGE SCALE GENOMIC DNA]</scope>
    <source>
        <strain evidence="2 3">CIRM-BRFM 2984</strain>
    </source>
</reference>
<feature type="region of interest" description="Disordered" evidence="1">
    <location>
        <begin position="368"/>
        <end position="452"/>
    </location>
</feature>
<dbReference type="AlphaFoldDB" id="A0AAV9ZI02"/>
<feature type="compositionally biased region" description="Low complexity" evidence="1">
    <location>
        <begin position="871"/>
        <end position="889"/>
    </location>
</feature>
<feature type="compositionally biased region" description="Pro residues" evidence="1">
    <location>
        <begin position="77"/>
        <end position="87"/>
    </location>
</feature>
<feature type="compositionally biased region" description="Polar residues" evidence="1">
    <location>
        <begin position="90"/>
        <end position="126"/>
    </location>
</feature>
<dbReference type="Proteomes" id="UP001362999">
    <property type="component" value="Unassembled WGS sequence"/>
</dbReference>
<feature type="compositionally biased region" description="Polar residues" evidence="1">
    <location>
        <begin position="908"/>
        <end position="927"/>
    </location>
</feature>
<feature type="compositionally biased region" description="Low complexity" evidence="1">
    <location>
        <begin position="928"/>
        <end position="937"/>
    </location>
</feature>
<accession>A0AAV9ZI02</accession>
<dbReference type="EMBL" id="JAWWNJ010000143">
    <property type="protein sequence ID" value="KAK6984053.1"/>
    <property type="molecule type" value="Genomic_DNA"/>
</dbReference>
<feature type="compositionally biased region" description="Low complexity" evidence="1">
    <location>
        <begin position="399"/>
        <end position="408"/>
    </location>
</feature>
<feature type="region of interest" description="Disordered" evidence="1">
    <location>
        <begin position="789"/>
        <end position="958"/>
    </location>
</feature>
<organism evidence="2 3">
    <name type="scientific">Favolaschia claudopus</name>
    <dbReference type="NCBI Taxonomy" id="2862362"/>
    <lineage>
        <taxon>Eukaryota</taxon>
        <taxon>Fungi</taxon>
        <taxon>Dikarya</taxon>
        <taxon>Basidiomycota</taxon>
        <taxon>Agaricomycotina</taxon>
        <taxon>Agaricomycetes</taxon>
        <taxon>Agaricomycetidae</taxon>
        <taxon>Agaricales</taxon>
        <taxon>Marasmiineae</taxon>
        <taxon>Mycenaceae</taxon>
        <taxon>Favolaschia</taxon>
    </lineage>
</organism>
<feature type="compositionally biased region" description="Acidic residues" evidence="1">
    <location>
        <begin position="388"/>
        <end position="398"/>
    </location>
</feature>